<organism evidence="3 4">
    <name type="scientific">Streptomyces mesophilus</name>
    <dbReference type="NCBI Taxonomy" id="1775132"/>
    <lineage>
        <taxon>Bacteria</taxon>
        <taxon>Bacillati</taxon>
        <taxon>Actinomycetota</taxon>
        <taxon>Actinomycetes</taxon>
        <taxon>Kitasatosporales</taxon>
        <taxon>Streptomycetaceae</taxon>
        <taxon>Streptomyces</taxon>
    </lineage>
</organism>
<accession>A0A6G4XTJ0</accession>
<dbReference type="InterPro" id="IPR000120">
    <property type="entry name" value="Amidase"/>
</dbReference>
<reference evidence="3 4" key="1">
    <citation type="submission" date="2020-02" db="EMBL/GenBank/DDBJ databases">
        <title>Whole-genome analyses of novel actinobacteria.</title>
        <authorList>
            <person name="Sahin N."/>
            <person name="Tokatli A."/>
        </authorList>
    </citation>
    <scope>NUCLEOTIDE SEQUENCE [LARGE SCALE GENOMIC DNA]</scope>
    <source>
        <strain evidence="3 4">YC504</strain>
    </source>
</reference>
<name>A0A6G4XTJ0_9ACTN</name>
<evidence type="ECO:0000313" key="4">
    <source>
        <dbReference type="Proteomes" id="UP000481109"/>
    </source>
</evidence>
<comment type="caution">
    <text evidence="3">The sequence shown here is derived from an EMBL/GenBank/DDBJ whole genome shotgun (WGS) entry which is preliminary data.</text>
</comment>
<evidence type="ECO:0000256" key="1">
    <source>
        <dbReference type="ARBA" id="ARBA00009199"/>
    </source>
</evidence>
<dbReference type="Gene3D" id="3.90.1300.10">
    <property type="entry name" value="Amidase signature (AS) domain"/>
    <property type="match status" value="1"/>
</dbReference>
<protein>
    <submittedName>
        <fullName evidence="3">Amidase</fullName>
    </submittedName>
</protein>
<dbReference type="RefSeq" id="WP_165335446.1">
    <property type="nucleotide sequence ID" value="NZ_JAAKZW010000186.1"/>
</dbReference>
<proteinExistence type="inferred from homology"/>
<sequence length="492" mass="52411">MNPNDAGADLAYLSATEARRLFDARELSPVELMRAVIDRAEQTEPVINAFTEQLYDEALDQARRAEDRFVGKGGLMPRPLEGIPVATKEKHAIAGRSLTEGSLVNVGNTATENAPVIDRILDAGGIIHARTATPEFSIASFTHSRLWGVTRNPWNPDFTPGGSSGGAGASLAAGTALLASASDIGGSTRIPAAFTGTVGYKAPYGRIPGVAPLSADHYRGDGPMARTVDDCVTFANVLAGPDSRDHVSLRPKLVLPAEYDAVAGMRIALCLRLGAYDVHPEIEANTRAVAGALTDAGAIVEEIELPWTKDALLISAAAHFSTIFGALVREIEAEHRDRMSPYAAAFADTMAVACEQVTYLDGLRVETRLQRELGEAMAPFDALICPSTAVPGLPAGDDLLGRLMVKGEDHGEPLWAAMTLPFNINNRCPVLNVPSGHSSWGLPTGVQIVGHTYDDPTVFRIGKAVEQLRTWAYTPNHRPTVQPTPLVQSATD</sequence>
<gene>
    <name evidence="3" type="ORF">G6045_30800</name>
</gene>
<dbReference type="EMBL" id="JAAKZW010000186">
    <property type="protein sequence ID" value="NGO80014.1"/>
    <property type="molecule type" value="Genomic_DNA"/>
</dbReference>
<dbReference type="PANTHER" id="PTHR11895">
    <property type="entry name" value="TRANSAMIDASE"/>
    <property type="match status" value="1"/>
</dbReference>
<dbReference type="PANTHER" id="PTHR11895:SF7">
    <property type="entry name" value="GLUTAMYL-TRNA(GLN) AMIDOTRANSFERASE SUBUNIT A, MITOCHONDRIAL"/>
    <property type="match status" value="1"/>
</dbReference>
<evidence type="ECO:0000313" key="3">
    <source>
        <dbReference type="EMBL" id="NGO80014.1"/>
    </source>
</evidence>
<dbReference type="GO" id="GO:0003824">
    <property type="term" value="F:catalytic activity"/>
    <property type="evidence" value="ECO:0007669"/>
    <property type="project" value="InterPro"/>
</dbReference>
<evidence type="ECO:0000259" key="2">
    <source>
        <dbReference type="Pfam" id="PF01425"/>
    </source>
</evidence>
<dbReference type="AlphaFoldDB" id="A0A6G4XTJ0"/>
<dbReference type="SUPFAM" id="SSF75304">
    <property type="entry name" value="Amidase signature (AS) enzymes"/>
    <property type="match status" value="1"/>
</dbReference>
<comment type="similarity">
    <text evidence="1">Belongs to the amidase family.</text>
</comment>
<keyword evidence="4" id="KW-1185">Reference proteome</keyword>
<dbReference type="InterPro" id="IPR023631">
    <property type="entry name" value="Amidase_dom"/>
</dbReference>
<feature type="domain" description="Amidase" evidence="2">
    <location>
        <begin position="31"/>
        <end position="458"/>
    </location>
</feature>
<dbReference type="InterPro" id="IPR036928">
    <property type="entry name" value="AS_sf"/>
</dbReference>
<dbReference type="Proteomes" id="UP000481109">
    <property type="component" value="Unassembled WGS sequence"/>
</dbReference>
<dbReference type="Pfam" id="PF01425">
    <property type="entry name" value="Amidase"/>
    <property type="match status" value="1"/>
</dbReference>